<dbReference type="Pfam" id="PF04082">
    <property type="entry name" value="Fungal_trans"/>
    <property type="match status" value="1"/>
</dbReference>
<gene>
    <name evidence="5" type="ORF">VFPPC_08687</name>
</gene>
<proteinExistence type="predicted"/>
<sequence length="663" mass="74923">MIQPIGVRTKELPELRAYQNIQSASASTTLPSITQGEPKSEDDLHASIHAEGSTEGSIEKRIALTQGQSNRTSVDSSVQETNSTRHFPPGASVASIKLRLSLDSIDCSLLDEPDLHWRKILIYALPRQSQCDMLISYFFENMNWMNQSIHGPSFRAAYAELWTTHINDIRLPWLALLYMILALSAVHVPTQLAEAAGFEVTDMARLTERWFSASQQALRAGGREFQPELEYIQVFVTSQLYCLVTKKVEALNIHLGQAVRAAQALGLDKESPPSVESYVEREMRHRVWWDLASTDTFQSLCIGRQPLIQSYLSPVPFPSNCNDADITPERVNAKPLSEPTLMSGHRFRSRLFKRINRLCINNGANMASYDFVAEIDDEMKQILEDAPWFLQNGQSFEQHILAPDVSNIIGWHYHFIHSFVCVQRLRMFRPFLSPPIGDSWQRCCEASSSALSVYKSMRSFQPSIVHWQRTPKAYVGAYQILSPAISLATFLLVELPSNMDNLRADIEMVLDDLHAFNNLAAESHRLQLFVDGEKAIRVILRLYDERLRLFELARQNQGTGGLQSALHPQEGTSKILVPTLSAILGGESTARQYLQRCAIRYIVNDPEEPENSPMRQSQGGGNTDGMDVPPNDYLGDRRTWDYWDDRMWEDLNSAILGSQGFSA</sequence>
<comment type="caution">
    <text evidence="5">The sequence shown here is derived from an EMBL/GenBank/DDBJ whole genome shotgun (WGS) entry which is preliminary data.</text>
</comment>
<name>A0A179FPF3_METCM</name>
<evidence type="ECO:0000313" key="5">
    <source>
        <dbReference type="EMBL" id="OAQ67247.1"/>
    </source>
</evidence>
<feature type="region of interest" description="Disordered" evidence="3">
    <location>
        <begin position="66"/>
        <end position="88"/>
    </location>
</feature>
<keyword evidence="2" id="KW-0539">Nucleus</keyword>
<dbReference type="OrthoDB" id="410267at2759"/>
<evidence type="ECO:0000256" key="3">
    <source>
        <dbReference type="SAM" id="MobiDB-lite"/>
    </source>
</evidence>
<dbReference type="PANTHER" id="PTHR31001">
    <property type="entry name" value="UNCHARACTERIZED TRANSCRIPTIONAL REGULATORY PROTEIN"/>
    <property type="match status" value="1"/>
</dbReference>
<reference evidence="5 6" key="1">
    <citation type="journal article" date="2016" name="PLoS Pathog.">
        <title>Biosynthesis of antibiotic leucinostatins in bio-control fungus Purpureocillium lilacinum and their inhibition on phytophthora revealed by genome mining.</title>
        <authorList>
            <person name="Wang G."/>
            <person name="Liu Z."/>
            <person name="Lin R."/>
            <person name="Li E."/>
            <person name="Mao Z."/>
            <person name="Ling J."/>
            <person name="Yang Y."/>
            <person name="Yin W.B."/>
            <person name="Xie B."/>
        </authorList>
    </citation>
    <scope>NUCLEOTIDE SEQUENCE [LARGE SCALE GENOMIC DNA]</scope>
    <source>
        <strain evidence="5">170</strain>
    </source>
</reference>
<dbReference type="GO" id="GO:0008270">
    <property type="term" value="F:zinc ion binding"/>
    <property type="evidence" value="ECO:0007669"/>
    <property type="project" value="InterPro"/>
</dbReference>
<dbReference type="InterPro" id="IPR050613">
    <property type="entry name" value="Sec_Metabolite_Reg"/>
</dbReference>
<evidence type="ECO:0000256" key="1">
    <source>
        <dbReference type="ARBA" id="ARBA00004123"/>
    </source>
</evidence>
<dbReference type="AlphaFoldDB" id="A0A179FPF3"/>
<dbReference type="CDD" id="cd12148">
    <property type="entry name" value="fungal_TF_MHR"/>
    <property type="match status" value="1"/>
</dbReference>
<dbReference type="KEGG" id="pchm:VFPPC_08687"/>
<dbReference type="InterPro" id="IPR007219">
    <property type="entry name" value="XnlR_reg_dom"/>
</dbReference>
<feature type="compositionally biased region" description="Polar residues" evidence="3">
    <location>
        <begin position="66"/>
        <end position="85"/>
    </location>
</feature>
<feature type="domain" description="Xylanolytic transcriptional activator regulatory" evidence="4">
    <location>
        <begin position="251"/>
        <end position="324"/>
    </location>
</feature>
<dbReference type="EMBL" id="LSBJ02000004">
    <property type="protein sequence ID" value="OAQ67247.1"/>
    <property type="molecule type" value="Genomic_DNA"/>
</dbReference>
<evidence type="ECO:0000313" key="6">
    <source>
        <dbReference type="Proteomes" id="UP000078397"/>
    </source>
</evidence>
<evidence type="ECO:0000259" key="4">
    <source>
        <dbReference type="SMART" id="SM00906"/>
    </source>
</evidence>
<dbReference type="Proteomes" id="UP000078397">
    <property type="component" value="Unassembled WGS sequence"/>
</dbReference>
<feature type="region of interest" description="Disordered" evidence="3">
    <location>
        <begin position="605"/>
        <end position="632"/>
    </location>
</feature>
<dbReference type="RefSeq" id="XP_018144334.1">
    <property type="nucleotide sequence ID" value="XM_018287352.1"/>
</dbReference>
<organism evidence="5 6">
    <name type="scientific">Pochonia chlamydosporia 170</name>
    <dbReference type="NCBI Taxonomy" id="1380566"/>
    <lineage>
        <taxon>Eukaryota</taxon>
        <taxon>Fungi</taxon>
        <taxon>Dikarya</taxon>
        <taxon>Ascomycota</taxon>
        <taxon>Pezizomycotina</taxon>
        <taxon>Sordariomycetes</taxon>
        <taxon>Hypocreomycetidae</taxon>
        <taxon>Hypocreales</taxon>
        <taxon>Clavicipitaceae</taxon>
        <taxon>Pochonia</taxon>
    </lineage>
</organism>
<protein>
    <submittedName>
        <fullName evidence="5">C6 transcription factor</fullName>
    </submittedName>
</protein>
<dbReference type="STRING" id="1380566.A0A179FPF3"/>
<dbReference type="GO" id="GO:0003677">
    <property type="term" value="F:DNA binding"/>
    <property type="evidence" value="ECO:0007669"/>
    <property type="project" value="InterPro"/>
</dbReference>
<dbReference type="SMART" id="SM00906">
    <property type="entry name" value="Fungal_trans"/>
    <property type="match status" value="1"/>
</dbReference>
<comment type="subcellular location">
    <subcellularLocation>
        <location evidence="1">Nucleus</location>
    </subcellularLocation>
</comment>
<dbReference type="GO" id="GO:0006351">
    <property type="term" value="P:DNA-templated transcription"/>
    <property type="evidence" value="ECO:0007669"/>
    <property type="project" value="InterPro"/>
</dbReference>
<evidence type="ECO:0000256" key="2">
    <source>
        <dbReference type="ARBA" id="ARBA00023242"/>
    </source>
</evidence>
<dbReference type="GeneID" id="28851346"/>
<dbReference type="GO" id="GO:0005634">
    <property type="term" value="C:nucleus"/>
    <property type="evidence" value="ECO:0007669"/>
    <property type="project" value="UniProtKB-SubCell"/>
</dbReference>
<accession>A0A179FPF3</accession>
<keyword evidence="6" id="KW-1185">Reference proteome</keyword>